<dbReference type="SUPFAM" id="SSF47413">
    <property type="entry name" value="lambda repressor-like DNA-binding domains"/>
    <property type="match status" value="1"/>
</dbReference>
<protein>
    <submittedName>
        <fullName evidence="2">Helix-turn-helix domain-containing protein</fullName>
    </submittedName>
</protein>
<evidence type="ECO:0000259" key="1">
    <source>
        <dbReference type="PROSITE" id="PS50943"/>
    </source>
</evidence>
<organism evidence="2 3">
    <name type="scientific">Nocardia vinacea</name>
    <dbReference type="NCBI Taxonomy" id="96468"/>
    <lineage>
        <taxon>Bacteria</taxon>
        <taxon>Bacillati</taxon>
        <taxon>Actinomycetota</taxon>
        <taxon>Actinomycetes</taxon>
        <taxon>Mycobacteriales</taxon>
        <taxon>Nocardiaceae</taxon>
        <taxon>Nocardia</taxon>
    </lineage>
</organism>
<name>A0ABZ1YTT5_9NOCA</name>
<dbReference type="InterPro" id="IPR010982">
    <property type="entry name" value="Lambda_DNA-bd_dom_sf"/>
</dbReference>
<feature type="domain" description="HTH cro/C1-type" evidence="1">
    <location>
        <begin position="23"/>
        <end position="80"/>
    </location>
</feature>
<dbReference type="SMART" id="SM00530">
    <property type="entry name" value="HTH_XRE"/>
    <property type="match status" value="1"/>
</dbReference>
<sequence length="281" mass="30548">MNNPVAEPDRQTATVADQLAREIKRLRLDAGLSQRALATKIGYSRQYVSMTEWEDANLPSQELIAAIDAALDANGTLNALRTEAKIDHQLQVPLDPRVVDVTKTDPAGHPHDLTAVSALYPCQADAADDVRTLAKEAGSVDVMAVRGLGILGLNDSLLRKTIPAATQLRVLLLNPDSAAVARRADEIGESTESFAAGIRLAIARVKELAAAGSPVEVYIYDQIPVWRIIRIDDVLFVSAFTIQHEGHASPIHRIEPSVRGVLHHAFVRTLEQTFSHADRVV</sequence>
<reference evidence="2" key="1">
    <citation type="submission" date="2022-10" db="EMBL/GenBank/DDBJ databases">
        <title>The complete genomes of actinobacterial strains from the NBC collection.</title>
        <authorList>
            <person name="Joergensen T.S."/>
            <person name="Alvarez Arevalo M."/>
            <person name="Sterndorff E.B."/>
            <person name="Faurdal D."/>
            <person name="Vuksanovic O."/>
            <person name="Mourched A.-S."/>
            <person name="Charusanti P."/>
            <person name="Shaw S."/>
            <person name="Blin K."/>
            <person name="Weber T."/>
        </authorList>
    </citation>
    <scope>NUCLEOTIDE SEQUENCE</scope>
    <source>
        <strain evidence="2">NBC_01482</strain>
    </source>
</reference>
<dbReference type="PROSITE" id="PS50943">
    <property type="entry name" value="HTH_CROC1"/>
    <property type="match status" value="1"/>
</dbReference>
<gene>
    <name evidence="2" type="ORF">OG563_40630</name>
</gene>
<dbReference type="Pfam" id="PF13560">
    <property type="entry name" value="HTH_31"/>
    <property type="match status" value="1"/>
</dbReference>
<dbReference type="Proteomes" id="UP001432062">
    <property type="component" value="Chromosome"/>
</dbReference>
<dbReference type="Gene3D" id="1.10.260.40">
    <property type="entry name" value="lambda repressor-like DNA-binding domains"/>
    <property type="match status" value="1"/>
</dbReference>
<evidence type="ECO:0000313" key="2">
    <source>
        <dbReference type="EMBL" id="WUV45350.1"/>
    </source>
</evidence>
<accession>A0ABZ1YTT5</accession>
<dbReference type="EMBL" id="CP109441">
    <property type="protein sequence ID" value="WUV45350.1"/>
    <property type="molecule type" value="Genomic_DNA"/>
</dbReference>
<dbReference type="RefSeq" id="WP_329408645.1">
    <property type="nucleotide sequence ID" value="NZ_CP109441.1"/>
</dbReference>
<proteinExistence type="predicted"/>
<dbReference type="InterPro" id="IPR001387">
    <property type="entry name" value="Cro/C1-type_HTH"/>
</dbReference>
<dbReference type="CDD" id="cd00093">
    <property type="entry name" value="HTH_XRE"/>
    <property type="match status" value="1"/>
</dbReference>
<evidence type="ECO:0000313" key="3">
    <source>
        <dbReference type="Proteomes" id="UP001432062"/>
    </source>
</evidence>
<keyword evidence="3" id="KW-1185">Reference proteome</keyword>